<dbReference type="PANTHER" id="PTHR18968">
    <property type="entry name" value="THIAMINE PYROPHOSPHATE ENZYMES"/>
    <property type="match status" value="1"/>
</dbReference>
<dbReference type="Proteomes" id="UP000286801">
    <property type="component" value="Unassembled WGS sequence"/>
</dbReference>
<dbReference type="GO" id="GO:0030976">
    <property type="term" value="F:thiamine pyrophosphate binding"/>
    <property type="evidence" value="ECO:0007669"/>
    <property type="project" value="InterPro"/>
</dbReference>
<comment type="similarity">
    <text evidence="2 4">Belongs to the TPP enzyme family.</text>
</comment>
<dbReference type="InterPro" id="IPR029035">
    <property type="entry name" value="DHS-like_NAD/FAD-binding_dom"/>
</dbReference>
<evidence type="ECO:0000256" key="3">
    <source>
        <dbReference type="ARBA" id="ARBA00023052"/>
    </source>
</evidence>
<accession>A0A432GCF0</accession>
<evidence type="ECO:0000256" key="1">
    <source>
        <dbReference type="ARBA" id="ARBA00001964"/>
    </source>
</evidence>
<dbReference type="GO" id="GO:0050660">
    <property type="term" value="F:flavin adenine dinucleotide binding"/>
    <property type="evidence" value="ECO:0007669"/>
    <property type="project" value="TreeGrafter"/>
</dbReference>
<dbReference type="AlphaFoldDB" id="A0A432GCF0"/>
<evidence type="ECO:0000259" key="7">
    <source>
        <dbReference type="Pfam" id="PF02776"/>
    </source>
</evidence>
<gene>
    <name evidence="8" type="ORF">DSY97_00955</name>
</gene>
<comment type="cofactor">
    <cofactor evidence="1">
        <name>thiamine diphosphate</name>
        <dbReference type="ChEBI" id="CHEBI:58937"/>
    </cofactor>
</comment>
<dbReference type="GO" id="GO:0000287">
    <property type="term" value="F:magnesium ion binding"/>
    <property type="evidence" value="ECO:0007669"/>
    <property type="project" value="InterPro"/>
</dbReference>
<evidence type="ECO:0008006" key="10">
    <source>
        <dbReference type="Google" id="ProtNLM"/>
    </source>
</evidence>
<dbReference type="EMBL" id="QNZL01000027">
    <property type="protein sequence ID" value="RTZ81497.1"/>
    <property type="molecule type" value="Genomic_DNA"/>
</dbReference>
<dbReference type="GO" id="GO:0003984">
    <property type="term" value="F:acetolactate synthase activity"/>
    <property type="evidence" value="ECO:0007669"/>
    <property type="project" value="TreeGrafter"/>
</dbReference>
<evidence type="ECO:0000313" key="8">
    <source>
        <dbReference type="EMBL" id="RTZ81497.1"/>
    </source>
</evidence>
<dbReference type="Pfam" id="PF02776">
    <property type="entry name" value="TPP_enzyme_N"/>
    <property type="match status" value="1"/>
</dbReference>
<dbReference type="CDD" id="cd07035">
    <property type="entry name" value="TPP_PYR_POX_like"/>
    <property type="match status" value="1"/>
</dbReference>
<feature type="domain" description="Thiamine pyrophosphate enzyme N-terminal TPP-binding" evidence="7">
    <location>
        <begin position="3"/>
        <end position="113"/>
    </location>
</feature>
<dbReference type="GO" id="GO:0005948">
    <property type="term" value="C:acetolactate synthase complex"/>
    <property type="evidence" value="ECO:0007669"/>
    <property type="project" value="TreeGrafter"/>
</dbReference>
<dbReference type="GO" id="GO:0009097">
    <property type="term" value="P:isoleucine biosynthetic process"/>
    <property type="evidence" value="ECO:0007669"/>
    <property type="project" value="TreeGrafter"/>
</dbReference>
<dbReference type="Pfam" id="PF02775">
    <property type="entry name" value="TPP_enzyme_C"/>
    <property type="match status" value="1"/>
</dbReference>
<organism evidence="8 9">
    <name type="scientific">SAR324 cluster bacterium</name>
    <dbReference type="NCBI Taxonomy" id="2024889"/>
    <lineage>
        <taxon>Bacteria</taxon>
        <taxon>Deltaproteobacteria</taxon>
        <taxon>SAR324 cluster</taxon>
    </lineage>
</organism>
<dbReference type="InterPro" id="IPR012000">
    <property type="entry name" value="Thiamin_PyroP_enz_cen_dom"/>
</dbReference>
<comment type="caution">
    <text evidence="8">The sequence shown here is derived from an EMBL/GenBank/DDBJ whole genome shotgun (WGS) entry which is preliminary data.</text>
</comment>
<evidence type="ECO:0000256" key="4">
    <source>
        <dbReference type="RuleBase" id="RU362132"/>
    </source>
</evidence>
<dbReference type="CDD" id="cd00568">
    <property type="entry name" value="TPP_enzymes"/>
    <property type="match status" value="1"/>
</dbReference>
<dbReference type="InterPro" id="IPR011766">
    <property type="entry name" value="TPP_enzyme_TPP-bd"/>
</dbReference>
<dbReference type="SUPFAM" id="SSF52467">
    <property type="entry name" value="DHS-like NAD/FAD-binding domain"/>
    <property type="match status" value="1"/>
</dbReference>
<dbReference type="InterPro" id="IPR000399">
    <property type="entry name" value="TPP-bd_CS"/>
</dbReference>
<sequence>MATCGEVLVKILQNYGIDTIFGIPGVHTVELYRGLEEVSINHVTPRHEQGAGFMADGYARSSGKVAACFIITGPGMTNIATAMGQALADSIPMLVISSVNRTYQLGLGEGRLHEMPGQRNLVSGVSRFSHTLLRADELPMVLARAFAIFNSERPGPVHIEIPIDVIQAPADHLDITPFSLPSAPGPSAQAIAGCIEMLKNAKQPLIAVGGGAVKAARQVVELAEKLDAPVINTVNAKGVIPYSHPLAIGGSGSCPAVRATLSSADVVLAIGTEFGETDYDYFFEGGVQIAGKLIRIDIDSSQLTRNIRSDLAIYSDAGQALQALNQSLDLPTSDGGRGAKRAERIRNELKATRDLGYDRFFETILSTLPEVIIAGDSTQPVYYAWLHYETEKPRRYFHSASGFGTLGYAIPAAIGAKLAMPDNPVIGLIGDGAAQFTIGEMAAAVEARLPVIFLVWNNNGYGEIKRFMEEGNIPRIGVDIYTPDFIGLGKAFGCHAVAVADLDQLKTELASAVARQLPTVIEVKQQDFITG</sequence>
<dbReference type="InterPro" id="IPR029061">
    <property type="entry name" value="THDP-binding"/>
</dbReference>
<evidence type="ECO:0000256" key="2">
    <source>
        <dbReference type="ARBA" id="ARBA00007812"/>
    </source>
</evidence>
<feature type="domain" description="Thiamine pyrophosphate enzyme TPP-binding" evidence="6">
    <location>
        <begin position="379"/>
        <end position="523"/>
    </location>
</feature>
<evidence type="ECO:0000259" key="6">
    <source>
        <dbReference type="Pfam" id="PF02775"/>
    </source>
</evidence>
<dbReference type="PANTHER" id="PTHR18968:SF13">
    <property type="entry name" value="ACETOLACTATE SYNTHASE CATALYTIC SUBUNIT, MITOCHONDRIAL"/>
    <property type="match status" value="1"/>
</dbReference>
<dbReference type="InterPro" id="IPR012001">
    <property type="entry name" value="Thiamin_PyroP_enz_TPP-bd_dom"/>
</dbReference>
<reference evidence="8 9" key="1">
    <citation type="submission" date="2018-06" db="EMBL/GenBank/DDBJ databases">
        <title>Combined omics and stable isotope probing to characterize newly discovered Mariana Back-Arc vent microbial communities.</title>
        <authorList>
            <person name="Trembath-Reichert E."/>
            <person name="Huber J.A."/>
        </authorList>
    </citation>
    <scope>NUCLEOTIDE SEQUENCE [LARGE SCALE GENOMIC DNA]</scope>
    <source>
        <strain evidence="8">MAG 63_1</strain>
    </source>
</reference>
<dbReference type="Gene3D" id="3.40.50.970">
    <property type="match status" value="2"/>
</dbReference>
<evidence type="ECO:0000259" key="5">
    <source>
        <dbReference type="Pfam" id="PF00205"/>
    </source>
</evidence>
<feature type="domain" description="Thiamine pyrophosphate enzyme central" evidence="5">
    <location>
        <begin position="192"/>
        <end position="324"/>
    </location>
</feature>
<protein>
    <recommendedName>
        <fullName evidence="10">5-guanidino-2-oxopentanoate decarboxylase</fullName>
    </recommendedName>
</protein>
<name>A0A432GCF0_9DELT</name>
<evidence type="ECO:0000313" key="9">
    <source>
        <dbReference type="Proteomes" id="UP000286801"/>
    </source>
</evidence>
<dbReference type="Pfam" id="PF00205">
    <property type="entry name" value="TPP_enzyme_M"/>
    <property type="match status" value="1"/>
</dbReference>
<proteinExistence type="inferred from homology"/>
<keyword evidence="3 4" id="KW-0786">Thiamine pyrophosphate</keyword>
<dbReference type="NCBIfam" id="NF005712">
    <property type="entry name" value="PRK07524.1"/>
    <property type="match status" value="1"/>
</dbReference>
<dbReference type="Gene3D" id="3.40.50.1220">
    <property type="entry name" value="TPP-binding domain"/>
    <property type="match status" value="1"/>
</dbReference>
<dbReference type="InterPro" id="IPR045229">
    <property type="entry name" value="TPP_enz"/>
</dbReference>
<dbReference type="PROSITE" id="PS00187">
    <property type="entry name" value="TPP_ENZYMES"/>
    <property type="match status" value="1"/>
</dbReference>
<dbReference type="SUPFAM" id="SSF52518">
    <property type="entry name" value="Thiamin diphosphate-binding fold (THDP-binding)"/>
    <property type="match status" value="2"/>
</dbReference>
<dbReference type="GO" id="GO:0009099">
    <property type="term" value="P:L-valine biosynthetic process"/>
    <property type="evidence" value="ECO:0007669"/>
    <property type="project" value="TreeGrafter"/>
</dbReference>
<dbReference type="FunFam" id="3.40.50.970:FF:000007">
    <property type="entry name" value="Acetolactate synthase"/>
    <property type="match status" value="1"/>
</dbReference>